<dbReference type="Proteomes" id="UP000718451">
    <property type="component" value="Unassembled WGS sequence"/>
</dbReference>
<evidence type="ECO:0008006" key="3">
    <source>
        <dbReference type="Google" id="ProtNLM"/>
    </source>
</evidence>
<accession>A0ABX1GXH5</accession>
<evidence type="ECO:0000313" key="2">
    <source>
        <dbReference type="Proteomes" id="UP000718451"/>
    </source>
</evidence>
<evidence type="ECO:0000313" key="1">
    <source>
        <dbReference type="EMBL" id="NKI33402.1"/>
    </source>
</evidence>
<dbReference type="RefSeq" id="WP_168553623.1">
    <property type="nucleotide sequence ID" value="NZ_JAAWWL010000003.1"/>
</dbReference>
<sequence length="165" mass="19225">MLDITTKTTETLLNFGAESKHQVPVFFSIGEDAQSKARQTHSWHLKTTIGTGGFIAESHNLQEEFEIQELIETFLTNKFDQHTSIKKICSIFNEFGEIEYHWYLKDPFINIDFEEIQNVRTISFNLEKDIEWKNTEHLISYLTNSDKARKAQSGKIQEMISYALN</sequence>
<keyword evidence="2" id="KW-1185">Reference proteome</keyword>
<reference evidence="1 2" key="1">
    <citation type="submission" date="2020-04" db="EMBL/GenBank/DDBJ databases">
        <authorList>
            <person name="Yoon J."/>
        </authorList>
    </citation>
    <scope>NUCLEOTIDE SEQUENCE [LARGE SCALE GENOMIC DNA]</scope>
    <source>
        <strain evidence="1 2">DJ-13</strain>
    </source>
</reference>
<dbReference type="EMBL" id="JAAWWL010000003">
    <property type="protein sequence ID" value="NKI33402.1"/>
    <property type="molecule type" value="Genomic_DNA"/>
</dbReference>
<comment type="caution">
    <text evidence="1">The sequence shown here is derived from an EMBL/GenBank/DDBJ whole genome shotgun (WGS) entry which is preliminary data.</text>
</comment>
<name>A0ABX1GXH5_9FLAO</name>
<protein>
    <recommendedName>
        <fullName evidence="3">Nudix hydrolase domain-containing protein</fullName>
    </recommendedName>
</protein>
<organism evidence="1 2">
    <name type="scientific">Croceivirga thetidis</name>
    <dbReference type="NCBI Taxonomy" id="2721623"/>
    <lineage>
        <taxon>Bacteria</taxon>
        <taxon>Pseudomonadati</taxon>
        <taxon>Bacteroidota</taxon>
        <taxon>Flavobacteriia</taxon>
        <taxon>Flavobacteriales</taxon>
        <taxon>Flavobacteriaceae</taxon>
        <taxon>Croceivirga</taxon>
    </lineage>
</organism>
<proteinExistence type="predicted"/>
<gene>
    <name evidence="1" type="ORF">HCU67_15715</name>
</gene>